<dbReference type="EMBL" id="NXIB02000004">
    <property type="protein sequence ID" value="PHX57222.1"/>
    <property type="molecule type" value="Genomic_DNA"/>
</dbReference>
<evidence type="ECO:0000259" key="1">
    <source>
        <dbReference type="Pfam" id="PF26343"/>
    </source>
</evidence>
<sequence length="265" mass="29880">MPLCDTLLRAAETELYIVHFSQEILDGATRNLVKNGKMTDAKAARFQTMIKNTFPEAMVEVPPSLVEAMTNHHGDRHVVAAAIIANAKIIVTDNLKHFPTEALEPYGIEVQHPDVFLNQLFDNDPESIVEVIRQQAEDLKKPPITVAELIDNLEKNNRVPEFVSRVRLYEYCDLVIDTAKQALTVLGTPVVEGGRSYEGDRYRLWMKGQTLTITAKDSRGEILRVQNMEIEGNISSEDVTLFQIFAKCLEQELATIRTRVSNKLC</sequence>
<feature type="domain" description="VapC50 C-terminal" evidence="1">
    <location>
        <begin position="113"/>
        <end position="167"/>
    </location>
</feature>
<dbReference type="Pfam" id="PF26343">
    <property type="entry name" value="VapC50_C"/>
    <property type="match status" value="1"/>
</dbReference>
<evidence type="ECO:0000313" key="2">
    <source>
        <dbReference type="EMBL" id="PHX57222.1"/>
    </source>
</evidence>
<protein>
    <recommendedName>
        <fullName evidence="1">VapC50 C-terminal domain-containing protein</fullName>
    </recommendedName>
</protein>
<gene>
    <name evidence="2" type="ORF">CP500_001375</name>
</gene>
<organism evidence="2 3">
    <name type="scientific">Tychonema bourrellyi FEM_GT703</name>
    <dbReference type="NCBI Taxonomy" id="2040638"/>
    <lineage>
        <taxon>Bacteria</taxon>
        <taxon>Bacillati</taxon>
        <taxon>Cyanobacteriota</taxon>
        <taxon>Cyanophyceae</taxon>
        <taxon>Oscillatoriophycideae</taxon>
        <taxon>Oscillatoriales</taxon>
        <taxon>Microcoleaceae</taxon>
        <taxon>Tychonema</taxon>
    </lineage>
</organism>
<dbReference type="InterPro" id="IPR058652">
    <property type="entry name" value="VapC50_C"/>
</dbReference>
<keyword evidence="3" id="KW-1185">Reference proteome</keyword>
<dbReference type="Proteomes" id="UP000226442">
    <property type="component" value="Unassembled WGS sequence"/>
</dbReference>
<dbReference type="AlphaFoldDB" id="A0A2G4F623"/>
<comment type="caution">
    <text evidence="2">The sequence shown here is derived from an EMBL/GenBank/DDBJ whole genome shotgun (WGS) entry which is preliminary data.</text>
</comment>
<evidence type="ECO:0000313" key="3">
    <source>
        <dbReference type="Proteomes" id="UP000226442"/>
    </source>
</evidence>
<proteinExistence type="predicted"/>
<reference evidence="2" key="1">
    <citation type="submission" date="2017-10" db="EMBL/GenBank/DDBJ databases">
        <title>Draft genome sequence of the planktic cyanobacteria Tychonema bourrellyi isolated from alpine lentic freshwater.</title>
        <authorList>
            <person name="Tett A."/>
            <person name="Armanini F."/>
            <person name="Asnicar F."/>
            <person name="Boscaini A."/>
            <person name="Pasolli E."/>
            <person name="Zolfo M."/>
            <person name="Donati C."/>
            <person name="Salmaso N."/>
            <person name="Segata N."/>
        </authorList>
    </citation>
    <scope>NUCLEOTIDE SEQUENCE</scope>
    <source>
        <strain evidence="2">FEM_GT703</strain>
    </source>
</reference>
<accession>A0A2G4F623</accession>
<name>A0A2G4F623_9CYAN</name>